<dbReference type="InterPro" id="IPR011990">
    <property type="entry name" value="TPR-like_helical_dom_sf"/>
</dbReference>
<evidence type="ECO:0000256" key="2">
    <source>
        <dbReference type="ARBA" id="ARBA00022803"/>
    </source>
</evidence>
<gene>
    <name evidence="5" type="primary">batC</name>
    <name evidence="5" type="ORF">SAE01_31430</name>
</gene>
<comment type="caution">
    <text evidence="5">The sequence shown here is derived from an EMBL/GenBank/DDBJ whole genome shotgun (WGS) entry which is preliminary data.</text>
</comment>
<dbReference type="Pfam" id="PF13414">
    <property type="entry name" value="TPR_11"/>
    <property type="match status" value="1"/>
</dbReference>
<keyword evidence="2 3" id="KW-0802">TPR repeat</keyword>
<proteinExistence type="predicted"/>
<evidence type="ECO:0000313" key="6">
    <source>
        <dbReference type="Proteomes" id="UP000321513"/>
    </source>
</evidence>
<reference evidence="5 6" key="1">
    <citation type="submission" date="2019-07" db="EMBL/GenBank/DDBJ databases">
        <title>Whole genome shotgun sequence of Segetibacter aerophilus NBRC 106135.</title>
        <authorList>
            <person name="Hosoyama A."/>
            <person name="Uohara A."/>
            <person name="Ohji S."/>
            <person name="Ichikawa N."/>
        </authorList>
    </citation>
    <scope>NUCLEOTIDE SEQUENCE [LARGE SCALE GENOMIC DNA]</scope>
    <source>
        <strain evidence="5 6">NBRC 106135</strain>
    </source>
</reference>
<dbReference type="EMBL" id="BJYT01000012">
    <property type="protein sequence ID" value="GEO10647.1"/>
    <property type="molecule type" value="Genomic_DNA"/>
</dbReference>
<protein>
    <submittedName>
        <fullName evidence="5">BatC protein</fullName>
    </submittedName>
</protein>
<sequence length="211" mass="24118">MGKIALTILFSIITVIANCQQEKPLVIKGNELYKKQQYDKAAEEYQKAADINEKNPLAMYNLGNALYKSKKTEAAEKVYDNAAENAKDPNGKSRAVYNKGVALTRQQKLQESIMAYKDALRLIPTDEEARQNLQKALNELKKQQQQQPKEDKKKQDKDKQKQKPNDQPQNKSKLNQKQAEQMLNSLRQEEKKLQQGIQKKNNTGGANGKDW</sequence>
<dbReference type="InterPro" id="IPR051685">
    <property type="entry name" value="Ycf3/AcsC/BcsC/TPR_MFPF"/>
</dbReference>
<feature type="compositionally biased region" description="Polar residues" evidence="4">
    <location>
        <begin position="195"/>
        <end position="204"/>
    </location>
</feature>
<name>A0A512BFN4_9BACT</name>
<feature type="compositionally biased region" description="Basic and acidic residues" evidence="4">
    <location>
        <begin position="140"/>
        <end position="164"/>
    </location>
</feature>
<feature type="region of interest" description="Disordered" evidence="4">
    <location>
        <begin position="140"/>
        <end position="211"/>
    </location>
</feature>
<accession>A0A512BFN4</accession>
<dbReference type="Pfam" id="PF13432">
    <property type="entry name" value="TPR_16"/>
    <property type="match status" value="1"/>
</dbReference>
<dbReference type="PROSITE" id="PS50005">
    <property type="entry name" value="TPR"/>
    <property type="match status" value="2"/>
</dbReference>
<feature type="repeat" description="TPR" evidence="3">
    <location>
        <begin position="22"/>
        <end position="55"/>
    </location>
</feature>
<dbReference type="PANTHER" id="PTHR44943:SF4">
    <property type="entry name" value="TPR REPEAT-CONTAINING PROTEIN MJ0798"/>
    <property type="match status" value="1"/>
</dbReference>
<dbReference type="AlphaFoldDB" id="A0A512BFN4"/>
<dbReference type="SMART" id="SM00028">
    <property type="entry name" value="TPR"/>
    <property type="match status" value="3"/>
</dbReference>
<evidence type="ECO:0000256" key="3">
    <source>
        <dbReference type="PROSITE-ProRule" id="PRU00339"/>
    </source>
</evidence>
<dbReference type="InterPro" id="IPR019734">
    <property type="entry name" value="TPR_rpt"/>
</dbReference>
<keyword evidence="1" id="KW-0677">Repeat</keyword>
<keyword evidence="6" id="KW-1185">Reference proteome</keyword>
<feature type="repeat" description="TPR" evidence="3">
    <location>
        <begin position="93"/>
        <end position="126"/>
    </location>
</feature>
<dbReference type="OrthoDB" id="1525165at2"/>
<dbReference type="RefSeq" id="WP_147204763.1">
    <property type="nucleotide sequence ID" value="NZ_BJYT01000012.1"/>
</dbReference>
<dbReference type="Gene3D" id="1.25.40.10">
    <property type="entry name" value="Tetratricopeptide repeat domain"/>
    <property type="match status" value="1"/>
</dbReference>
<evidence type="ECO:0000256" key="1">
    <source>
        <dbReference type="ARBA" id="ARBA00022737"/>
    </source>
</evidence>
<organism evidence="5 6">
    <name type="scientific">Segetibacter aerophilus</name>
    <dbReference type="NCBI Taxonomy" id="670293"/>
    <lineage>
        <taxon>Bacteria</taxon>
        <taxon>Pseudomonadati</taxon>
        <taxon>Bacteroidota</taxon>
        <taxon>Chitinophagia</taxon>
        <taxon>Chitinophagales</taxon>
        <taxon>Chitinophagaceae</taxon>
        <taxon>Segetibacter</taxon>
    </lineage>
</organism>
<dbReference type="Proteomes" id="UP000321513">
    <property type="component" value="Unassembled WGS sequence"/>
</dbReference>
<dbReference type="PANTHER" id="PTHR44943">
    <property type="entry name" value="CELLULOSE SYNTHASE OPERON PROTEIN C"/>
    <property type="match status" value="1"/>
</dbReference>
<evidence type="ECO:0000313" key="5">
    <source>
        <dbReference type="EMBL" id="GEO10647.1"/>
    </source>
</evidence>
<dbReference type="SUPFAM" id="SSF48452">
    <property type="entry name" value="TPR-like"/>
    <property type="match status" value="1"/>
</dbReference>
<evidence type="ECO:0000256" key="4">
    <source>
        <dbReference type="SAM" id="MobiDB-lite"/>
    </source>
</evidence>
<feature type="compositionally biased region" description="Polar residues" evidence="4">
    <location>
        <begin position="172"/>
        <end position="186"/>
    </location>
</feature>